<dbReference type="HOGENOM" id="CLU_027685_3_0_1"/>
<evidence type="ECO:0000259" key="2">
    <source>
        <dbReference type="Pfam" id="PF04765"/>
    </source>
</evidence>
<dbReference type="AlphaFoldDB" id="D8QXZ4"/>
<proteinExistence type="predicted"/>
<dbReference type="eggNOG" id="ENOG502QTFY">
    <property type="taxonomic scope" value="Eukaryota"/>
</dbReference>
<dbReference type="OrthoDB" id="1905162at2759"/>
<dbReference type="OMA" id="NQVIMLP"/>
<dbReference type="PANTHER" id="PTHR12956">
    <property type="entry name" value="ALKALINE CERAMIDASE-RELATED"/>
    <property type="match status" value="1"/>
</dbReference>
<dbReference type="InterPro" id="IPR006852">
    <property type="entry name" value="TOD1_MUCI70"/>
</dbReference>
<dbReference type="Pfam" id="PF04765">
    <property type="entry name" value="TOD1_MUCI70"/>
    <property type="match status" value="1"/>
</dbReference>
<gene>
    <name evidence="3" type="ORF">SELMODRAFT_141636</name>
</gene>
<dbReference type="KEGG" id="smo:SELMODRAFT_141636"/>
<protein>
    <recommendedName>
        <fullName evidence="2">TOD1/MUCI70 glycosyltransferase-like domain-containing protein</fullName>
    </recommendedName>
</protein>
<dbReference type="PANTHER" id="PTHR12956:SF24">
    <property type="entry name" value="TRANSMEMBRANE PROTEIN (DUF616)"/>
    <property type="match status" value="1"/>
</dbReference>
<dbReference type="InParanoid" id="D8QXZ4"/>
<feature type="domain" description="TOD1/MUCI70 glycosyltransferase-like" evidence="2">
    <location>
        <begin position="68"/>
        <end position="387"/>
    </location>
</feature>
<evidence type="ECO:0000313" key="3">
    <source>
        <dbReference type="EMBL" id="EFJ35516.1"/>
    </source>
</evidence>
<dbReference type="FunCoup" id="D8QXZ4">
    <property type="interactions" value="2508"/>
</dbReference>
<evidence type="ECO:0000313" key="4">
    <source>
        <dbReference type="Proteomes" id="UP000001514"/>
    </source>
</evidence>
<feature type="region of interest" description="Disordered" evidence="1">
    <location>
        <begin position="1"/>
        <end position="39"/>
    </location>
</feature>
<name>D8QXZ4_SELML</name>
<dbReference type="InterPro" id="IPR048354">
    <property type="entry name" value="TOD1_MUCI70_glycTrfase_dom"/>
</dbReference>
<evidence type="ECO:0000256" key="1">
    <source>
        <dbReference type="SAM" id="MobiDB-lite"/>
    </source>
</evidence>
<organism evidence="4">
    <name type="scientific">Selaginella moellendorffii</name>
    <name type="common">Spikemoss</name>
    <dbReference type="NCBI Taxonomy" id="88036"/>
    <lineage>
        <taxon>Eukaryota</taxon>
        <taxon>Viridiplantae</taxon>
        <taxon>Streptophyta</taxon>
        <taxon>Embryophyta</taxon>
        <taxon>Tracheophyta</taxon>
        <taxon>Lycopodiopsida</taxon>
        <taxon>Selaginellales</taxon>
        <taxon>Selaginellaceae</taxon>
        <taxon>Selaginella</taxon>
    </lineage>
</organism>
<dbReference type="Proteomes" id="UP000001514">
    <property type="component" value="Unassembled WGS sequence"/>
</dbReference>
<sequence>MEDEYEESEAMVVRRAGKSMPAVQETVTSEQKHLRPPRKHRGACEINFANLSNVHEPDNSSKFARFDLKYVSKEEMPLNESSWTPRFAGHQTLEEREDSFRVANKTIHCGFVRGPDPSESAGFDLSDKDTEYLAGCRVAVSSCIFGKSDKLHSPRKRKVSSPLKKEVCFVLFVDQLSLDVMLEEGQVPDENGFVGIWRVVLVSNLPYADFRRVGKIPKLLSHRLFPFARYSIWLDSKLRLQVNPLSILEYFLWRGNHEYTISNHYDRHCVWDEVQQNKRLNKFNHSFIDEQFLFYQQDGLTRFNASDPKRLLPSNVPEGSIIVRSHTPMSNLFSCLWFNEVDRFTPRDQLSFAYTYMKLVRTNIGTRFRFAMFKDCERKTIAKLYRHRQDDRASVQ</sequence>
<reference evidence="3 4" key="1">
    <citation type="journal article" date="2011" name="Science">
        <title>The Selaginella genome identifies genetic changes associated with the evolution of vascular plants.</title>
        <authorList>
            <person name="Banks J.A."/>
            <person name="Nishiyama T."/>
            <person name="Hasebe M."/>
            <person name="Bowman J.L."/>
            <person name="Gribskov M."/>
            <person name="dePamphilis C."/>
            <person name="Albert V.A."/>
            <person name="Aono N."/>
            <person name="Aoyama T."/>
            <person name="Ambrose B.A."/>
            <person name="Ashton N.W."/>
            <person name="Axtell M.J."/>
            <person name="Barker E."/>
            <person name="Barker M.S."/>
            <person name="Bennetzen J.L."/>
            <person name="Bonawitz N.D."/>
            <person name="Chapple C."/>
            <person name="Cheng C."/>
            <person name="Correa L.G."/>
            <person name="Dacre M."/>
            <person name="DeBarry J."/>
            <person name="Dreyer I."/>
            <person name="Elias M."/>
            <person name="Engstrom E.M."/>
            <person name="Estelle M."/>
            <person name="Feng L."/>
            <person name="Finet C."/>
            <person name="Floyd S.K."/>
            <person name="Frommer W.B."/>
            <person name="Fujita T."/>
            <person name="Gramzow L."/>
            <person name="Gutensohn M."/>
            <person name="Harholt J."/>
            <person name="Hattori M."/>
            <person name="Heyl A."/>
            <person name="Hirai T."/>
            <person name="Hiwatashi Y."/>
            <person name="Ishikawa M."/>
            <person name="Iwata M."/>
            <person name="Karol K.G."/>
            <person name="Koehler B."/>
            <person name="Kolukisaoglu U."/>
            <person name="Kubo M."/>
            <person name="Kurata T."/>
            <person name="Lalonde S."/>
            <person name="Li K."/>
            <person name="Li Y."/>
            <person name="Litt A."/>
            <person name="Lyons E."/>
            <person name="Manning G."/>
            <person name="Maruyama T."/>
            <person name="Michael T.P."/>
            <person name="Mikami K."/>
            <person name="Miyazaki S."/>
            <person name="Morinaga S."/>
            <person name="Murata T."/>
            <person name="Mueller-Roeber B."/>
            <person name="Nelson D.R."/>
            <person name="Obara M."/>
            <person name="Oguri Y."/>
            <person name="Olmstead R.G."/>
            <person name="Onodera N."/>
            <person name="Petersen B.L."/>
            <person name="Pils B."/>
            <person name="Prigge M."/>
            <person name="Rensing S.A."/>
            <person name="Riano-Pachon D.M."/>
            <person name="Roberts A.W."/>
            <person name="Sato Y."/>
            <person name="Scheller H.V."/>
            <person name="Schulz B."/>
            <person name="Schulz C."/>
            <person name="Shakirov E.V."/>
            <person name="Shibagaki N."/>
            <person name="Shinohara N."/>
            <person name="Shippen D.E."/>
            <person name="Soerensen I."/>
            <person name="Sotooka R."/>
            <person name="Sugimoto N."/>
            <person name="Sugita M."/>
            <person name="Sumikawa N."/>
            <person name="Tanurdzic M."/>
            <person name="Theissen G."/>
            <person name="Ulvskov P."/>
            <person name="Wakazuki S."/>
            <person name="Weng J.K."/>
            <person name="Willats W.W."/>
            <person name="Wipf D."/>
            <person name="Wolf P.G."/>
            <person name="Yang L."/>
            <person name="Zimmer A.D."/>
            <person name="Zhu Q."/>
            <person name="Mitros T."/>
            <person name="Hellsten U."/>
            <person name="Loque D."/>
            <person name="Otillar R."/>
            <person name="Salamov A."/>
            <person name="Schmutz J."/>
            <person name="Shapiro H."/>
            <person name="Lindquist E."/>
            <person name="Lucas S."/>
            <person name="Rokhsar D."/>
            <person name="Grigoriev I.V."/>
        </authorList>
    </citation>
    <scope>NUCLEOTIDE SEQUENCE [LARGE SCALE GENOMIC DNA]</scope>
</reference>
<dbReference type="Gramene" id="EFJ35516">
    <property type="protein sequence ID" value="EFJ35516"/>
    <property type="gene ID" value="SELMODRAFT_141636"/>
</dbReference>
<accession>D8QXZ4</accession>
<keyword evidence="4" id="KW-1185">Reference proteome</keyword>
<dbReference type="EMBL" id="GL377568">
    <property type="protein sequence ID" value="EFJ35516.1"/>
    <property type="molecule type" value="Genomic_DNA"/>
</dbReference>